<feature type="transmembrane region" description="Helical" evidence="5">
    <location>
        <begin position="58"/>
        <end position="76"/>
    </location>
</feature>
<dbReference type="EMBL" id="KV429054">
    <property type="protein sequence ID" value="KZT69998.1"/>
    <property type="molecule type" value="Genomic_DNA"/>
</dbReference>
<reference evidence="6 7" key="1">
    <citation type="journal article" date="2016" name="Mol. Biol. Evol.">
        <title>Comparative Genomics of Early-Diverging Mushroom-Forming Fungi Provides Insights into the Origins of Lignocellulose Decay Capabilities.</title>
        <authorList>
            <person name="Nagy L.G."/>
            <person name="Riley R."/>
            <person name="Tritt A."/>
            <person name="Adam C."/>
            <person name="Daum C."/>
            <person name="Floudas D."/>
            <person name="Sun H."/>
            <person name="Yadav J.S."/>
            <person name="Pangilinan J."/>
            <person name="Larsson K.H."/>
            <person name="Matsuura K."/>
            <person name="Barry K."/>
            <person name="Labutti K."/>
            <person name="Kuo R."/>
            <person name="Ohm R.A."/>
            <person name="Bhattacharya S.S."/>
            <person name="Shirouzu T."/>
            <person name="Yoshinaga Y."/>
            <person name="Martin F.M."/>
            <person name="Grigoriev I.V."/>
            <person name="Hibbett D.S."/>
        </authorList>
    </citation>
    <scope>NUCLEOTIDE SEQUENCE [LARGE SCALE GENOMIC DNA]</scope>
    <source>
        <strain evidence="6 7">L-15889</strain>
    </source>
</reference>
<evidence type="ECO:0000313" key="7">
    <source>
        <dbReference type="Proteomes" id="UP000076727"/>
    </source>
</evidence>
<keyword evidence="3 5" id="KW-1133">Transmembrane helix</keyword>
<dbReference type="STRING" id="1314783.A0A165QVV7"/>
<keyword evidence="5" id="KW-0949">S-adenosyl-L-methionine</keyword>
<accession>A0A165QVV7</accession>
<dbReference type="Proteomes" id="UP000076727">
    <property type="component" value="Unassembled WGS sequence"/>
</dbReference>
<dbReference type="GO" id="GO:0005789">
    <property type="term" value="C:endoplasmic reticulum membrane"/>
    <property type="evidence" value="ECO:0007669"/>
    <property type="project" value="UniProtKB-SubCell"/>
</dbReference>
<evidence type="ECO:0000256" key="5">
    <source>
        <dbReference type="RuleBase" id="RU362022"/>
    </source>
</evidence>
<dbReference type="GO" id="GO:0004671">
    <property type="term" value="F:protein C-terminal S-isoprenylcysteine carboxyl O-methyltransferase activity"/>
    <property type="evidence" value="ECO:0007669"/>
    <property type="project" value="UniProtKB-EC"/>
</dbReference>
<evidence type="ECO:0000256" key="4">
    <source>
        <dbReference type="ARBA" id="ARBA00023136"/>
    </source>
</evidence>
<evidence type="ECO:0000256" key="1">
    <source>
        <dbReference type="ARBA" id="ARBA00004141"/>
    </source>
</evidence>
<keyword evidence="7" id="KW-1185">Reference proteome</keyword>
<keyword evidence="5" id="KW-0489">Methyltransferase</keyword>
<feature type="transmembrane region" description="Helical" evidence="5">
    <location>
        <begin position="191"/>
        <end position="209"/>
    </location>
</feature>
<dbReference type="InterPro" id="IPR007269">
    <property type="entry name" value="ICMT_MeTrfase"/>
</dbReference>
<dbReference type="Pfam" id="PF04140">
    <property type="entry name" value="ICMT"/>
    <property type="match status" value="1"/>
</dbReference>
<dbReference type="GO" id="GO:0032259">
    <property type="term" value="P:methylation"/>
    <property type="evidence" value="ECO:0007669"/>
    <property type="project" value="UniProtKB-KW"/>
</dbReference>
<sequence>MVSPLYKIPLVLTAAYTTGVALTPPLPPPDKVEHIKEVLAREKIFGRIVRFCTLSMKFAILGGAVCETAVVLARAFPSHPLSQEVTKRLIWGPASSVARVGISPMFLAGCGVATIAGYIRIRCFRELGKLFTWELTVRDGHKLVTSGPYSVVRHPSYTTLLLGVTAIGLTHAAPGSWYRESGLAGTTLGKGLAWVYFAWMAYAAVNLAARAPQEDEILKKQFGKEWEDYARRVPYRLIPGIY</sequence>
<name>A0A165QVV7_9APHY</name>
<comment type="similarity">
    <text evidence="5">Belongs to the class VI-like SAM-binding methyltransferase superfamily. Isoprenylcysteine carboxyl methyltransferase family.</text>
</comment>
<dbReference type="InterPro" id="IPR052527">
    <property type="entry name" value="Metal_cation-efflux_comp"/>
</dbReference>
<dbReference type="PANTHER" id="PTHR43847">
    <property type="entry name" value="BLL3993 PROTEIN"/>
    <property type="match status" value="1"/>
</dbReference>
<dbReference type="OrthoDB" id="422086at2759"/>
<protein>
    <recommendedName>
        <fullName evidence="5">Protein-S-isoprenylcysteine O-methyltransferase</fullName>
        <ecNumber evidence="5">2.1.1.100</ecNumber>
    </recommendedName>
</protein>
<keyword evidence="5" id="KW-0256">Endoplasmic reticulum</keyword>
<proteinExistence type="inferred from homology"/>
<feature type="transmembrane region" description="Helical" evidence="5">
    <location>
        <begin position="160"/>
        <end position="179"/>
    </location>
</feature>
<keyword evidence="4 5" id="KW-0472">Membrane</keyword>
<gene>
    <name evidence="6" type="ORF">DAEQUDRAFT_668479</name>
</gene>
<organism evidence="6 7">
    <name type="scientific">Daedalea quercina L-15889</name>
    <dbReference type="NCBI Taxonomy" id="1314783"/>
    <lineage>
        <taxon>Eukaryota</taxon>
        <taxon>Fungi</taxon>
        <taxon>Dikarya</taxon>
        <taxon>Basidiomycota</taxon>
        <taxon>Agaricomycotina</taxon>
        <taxon>Agaricomycetes</taxon>
        <taxon>Polyporales</taxon>
        <taxon>Fomitopsis</taxon>
    </lineage>
</organism>
<evidence type="ECO:0000256" key="2">
    <source>
        <dbReference type="ARBA" id="ARBA00022692"/>
    </source>
</evidence>
<dbReference type="EC" id="2.1.1.100" evidence="5"/>
<evidence type="ECO:0000313" key="6">
    <source>
        <dbReference type="EMBL" id="KZT69998.1"/>
    </source>
</evidence>
<feature type="transmembrane region" description="Helical" evidence="5">
    <location>
        <begin position="96"/>
        <end position="119"/>
    </location>
</feature>
<comment type="catalytic activity">
    <reaction evidence="5">
        <text>[protein]-C-terminal S-[(2E,6E)-farnesyl]-L-cysteine + S-adenosyl-L-methionine = [protein]-C-terminal S-[(2E,6E)-farnesyl]-L-cysteine methyl ester + S-adenosyl-L-homocysteine</text>
        <dbReference type="Rhea" id="RHEA:21672"/>
        <dbReference type="Rhea" id="RHEA-COMP:12125"/>
        <dbReference type="Rhea" id="RHEA-COMP:12126"/>
        <dbReference type="ChEBI" id="CHEBI:57856"/>
        <dbReference type="ChEBI" id="CHEBI:59789"/>
        <dbReference type="ChEBI" id="CHEBI:90510"/>
        <dbReference type="ChEBI" id="CHEBI:90511"/>
        <dbReference type="EC" id="2.1.1.100"/>
    </reaction>
</comment>
<comment type="subcellular location">
    <subcellularLocation>
        <location evidence="5">Endoplasmic reticulum membrane</location>
        <topology evidence="5">Multi-pass membrane protein</topology>
    </subcellularLocation>
    <subcellularLocation>
        <location evidence="1">Membrane</location>
        <topology evidence="1">Multi-pass membrane protein</topology>
    </subcellularLocation>
</comment>
<keyword evidence="5" id="KW-0808">Transferase</keyword>
<keyword evidence="2 5" id="KW-0812">Transmembrane</keyword>
<dbReference type="PANTHER" id="PTHR43847:SF1">
    <property type="entry name" value="BLL3993 PROTEIN"/>
    <property type="match status" value="1"/>
</dbReference>
<evidence type="ECO:0000256" key="3">
    <source>
        <dbReference type="ARBA" id="ARBA00022989"/>
    </source>
</evidence>
<dbReference type="Gene3D" id="1.20.120.1630">
    <property type="match status" value="1"/>
</dbReference>
<dbReference type="AlphaFoldDB" id="A0A165QVV7"/>